<keyword evidence="13" id="KW-1185">Reference proteome</keyword>
<reference evidence="12 13" key="1">
    <citation type="journal article" date="2019" name="Emerg. Microbes Infect.">
        <title>Comprehensive subspecies identification of 175 nontuberculous mycobacteria species based on 7547 genomic profiles.</title>
        <authorList>
            <person name="Matsumoto Y."/>
            <person name="Kinjo T."/>
            <person name="Motooka D."/>
            <person name="Nabeya D."/>
            <person name="Jung N."/>
            <person name="Uechi K."/>
            <person name="Horii T."/>
            <person name="Iida T."/>
            <person name="Fujita J."/>
            <person name="Nakamura S."/>
        </authorList>
    </citation>
    <scope>NUCLEOTIDE SEQUENCE [LARGE SCALE GENOMIC DNA]</scope>
    <source>
        <strain evidence="12 13">JCM 18565</strain>
    </source>
</reference>
<sequence>MWEALLQETMFGKYRLIELMGRGGMGEVWRAYDADTDRVVALKILPSAVSNDEVFQQRFRREAHATARLNSPHLIPIHTYGEINGRLYVDMRLIEGHDLLWVLNQGPLPAARAVSIIDQVAKGLHAAHRERLLHRDVKPSNILLDHDDFAYLIDFGIARAADDLSLTATGNFIGTYHYMAPERFTAADVDSRSDIYSLACVLYECLTAQSPFPGDTLQEQITGHRSAPPPRPSNTNPDIPASLDMVIARGMAKNPGDRYDTALELARDAHSALTATTVTPTIRMQPAPAAYTNPMPRPDTNWRQPPQPTQPPPPPPRQPPPPQPPQRQPPPPQPRPPAPPPPPQNLNQTMARPIIVPQNEPPIPRPPATPPASARPWWRRKAVAAGAVLAVIITVVAVVLLGSSGSKSDYEQITLPFSGLRDPQGLSVDIGGTVYVADTEHNRILALFAGSTEPHQLPFDGLNLPTGVTADNTGTVYVNDAGNKRVLVLRPGAQTQEVLPFTDLENPTGLTVDSSRTVYVADTGKNHVVALPPGSTTISEVPFTGLNNPTGLVVTGNGTVYVADGGNNRVLVLPVETKKQAELPFSGLKQPGGLTLDSKGNVFLNDTGHNRTLKLAVGSSTQEELPFTGLDYPWGLSVDNSGTVYVGGRNDKIVALRHK</sequence>
<dbReference type="EMBL" id="BLKX01000001">
    <property type="protein sequence ID" value="GFG80011.1"/>
    <property type="molecule type" value="Genomic_DNA"/>
</dbReference>
<dbReference type="SUPFAM" id="SSF56112">
    <property type="entry name" value="Protein kinase-like (PK-like)"/>
    <property type="match status" value="1"/>
</dbReference>
<dbReference type="PANTHER" id="PTHR43289:SF6">
    <property type="entry name" value="SERINE_THREONINE-PROTEIN KINASE NEKL-3"/>
    <property type="match status" value="1"/>
</dbReference>
<protein>
    <recommendedName>
        <fullName evidence="1">non-specific serine/threonine protein kinase</fullName>
        <ecNumber evidence="1">2.7.11.1</ecNumber>
    </recommendedName>
</protein>
<gene>
    <name evidence="12" type="ORF">MPRG_32870</name>
</gene>
<evidence type="ECO:0000256" key="1">
    <source>
        <dbReference type="ARBA" id="ARBA00012513"/>
    </source>
</evidence>
<dbReference type="SUPFAM" id="SSF101898">
    <property type="entry name" value="NHL repeat"/>
    <property type="match status" value="1"/>
</dbReference>
<keyword evidence="4" id="KW-0677">Repeat</keyword>
<evidence type="ECO:0000256" key="10">
    <source>
        <dbReference type="SAM" id="Phobius"/>
    </source>
</evidence>
<feature type="repeat" description="NHL" evidence="8">
    <location>
        <begin position="493"/>
        <end position="534"/>
    </location>
</feature>
<evidence type="ECO:0000313" key="12">
    <source>
        <dbReference type="EMBL" id="GFG80011.1"/>
    </source>
</evidence>
<evidence type="ECO:0000256" key="8">
    <source>
        <dbReference type="PROSITE-ProRule" id="PRU00504"/>
    </source>
</evidence>
<keyword evidence="7" id="KW-0067">ATP-binding</keyword>
<dbReference type="InterPro" id="IPR035016">
    <property type="entry name" value="NHL_PKND"/>
</dbReference>
<dbReference type="PANTHER" id="PTHR43289">
    <property type="entry name" value="MITOGEN-ACTIVATED PROTEIN KINASE KINASE KINASE 20-RELATED"/>
    <property type="match status" value="1"/>
</dbReference>
<evidence type="ECO:0000256" key="7">
    <source>
        <dbReference type="ARBA" id="ARBA00022840"/>
    </source>
</evidence>
<evidence type="ECO:0000256" key="2">
    <source>
        <dbReference type="ARBA" id="ARBA00022527"/>
    </source>
</evidence>
<dbReference type="Gene3D" id="3.30.200.20">
    <property type="entry name" value="Phosphorylase Kinase, domain 1"/>
    <property type="match status" value="1"/>
</dbReference>
<dbReference type="SMART" id="SM00220">
    <property type="entry name" value="S_TKc"/>
    <property type="match status" value="1"/>
</dbReference>
<feature type="repeat" description="NHL" evidence="8">
    <location>
        <begin position="535"/>
        <end position="576"/>
    </location>
</feature>
<feature type="compositionally biased region" description="Pro residues" evidence="9">
    <location>
        <begin position="305"/>
        <end position="344"/>
    </location>
</feature>
<feature type="domain" description="Protein kinase" evidence="11">
    <location>
        <begin position="14"/>
        <end position="273"/>
    </location>
</feature>
<evidence type="ECO:0000313" key="13">
    <source>
        <dbReference type="Proteomes" id="UP000465240"/>
    </source>
</evidence>
<evidence type="ECO:0000256" key="5">
    <source>
        <dbReference type="ARBA" id="ARBA00022741"/>
    </source>
</evidence>
<dbReference type="CDD" id="cd14014">
    <property type="entry name" value="STKc_PknB_like"/>
    <property type="match status" value="1"/>
</dbReference>
<dbReference type="InterPro" id="IPR000719">
    <property type="entry name" value="Prot_kinase_dom"/>
</dbReference>
<dbReference type="PROSITE" id="PS50011">
    <property type="entry name" value="PROTEIN_KINASE_DOM"/>
    <property type="match status" value="1"/>
</dbReference>
<keyword evidence="10" id="KW-1133">Transmembrane helix</keyword>
<keyword evidence="3" id="KW-0808">Transferase</keyword>
<evidence type="ECO:0000256" key="6">
    <source>
        <dbReference type="ARBA" id="ARBA00022777"/>
    </source>
</evidence>
<dbReference type="Pfam" id="PF01436">
    <property type="entry name" value="NHL"/>
    <property type="match status" value="3"/>
</dbReference>
<organism evidence="12 13">
    <name type="scientific">Mycobacterium paragordonae</name>
    <dbReference type="NCBI Taxonomy" id="1389713"/>
    <lineage>
        <taxon>Bacteria</taxon>
        <taxon>Bacillati</taxon>
        <taxon>Actinomycetota</taxon>
        <taxon>Actinomycetes</taxon>
        <taxon>Mycobacteriales</taxon>
        <taxon>Mycobacteriaceae</taxon>
        <taxon>Mycobacterium</taxon>
    </lineage>
</organism>
<accession>A0ABQ1C6S5</accession>
<evidence type="ECO:0000256" key="3">
    <source>
        <dbReference type="ARBA" id="ARBA00022679"/>
    </source>
</evidence>
<feature type="repeat" description="NHL" evidence="8">
    <location>
        <begin position="451"/>
        <end position="492"/>
    </location>
</feature>
<feature type="transmembrane region" description="Helical" evidence="10">
    <location>
        <begin position="382"/>
        <end position="402"/>
    </location>
</feature>
<dbReference type="PROSITE" id="PS00108">
    <property type="entry name" value="PROTEIN_KINASE_ST"/>
    <property type="match status" value="1"/>
</dbReference>
<dbReference type="Gene3D" id="2.120.10.30">
    <property type="entry name" value="TolB, C-terminal domain"/>
    <property type="match status" value="1"/>
</dbReference>
<keyword evidence="2" id="KW-0723">Serine/threonine-protein kinase</keyword>
<dbReference type="InterPro" id="IPR011042">
    <property type="entry name" value="6-blade_b-propeller_TolB-like"/>
</dbReference>
<keyword evidence="5" id="KW-0547">Nucleotide-binding</keyword>
<proteinExistence type="predicted"/>
<feature type="region of interest" description="Disordered" evidence="9">
    <location>
        <begin position="214"/>
        <end position="241"/>
    </location>
</feature>
<evidence type="ECO:0000259" key="11">
    <source>
        <dbReference type="PROSITE" id="PS50011"/>
    </source>
</evidence>
<dbReference type="CDD" id="cd14952">
    <property type="entry name" value="NHL_PKND_like"/>
    <property type="match status" value="1"/>
</dbReference>
<name>A0ABQ1C6S5_9MYCO</name>
<keyword evidence="10" id="KW-0472">Membrane</keyword>
<keyword evidence="10" id="KW-0812">Transmembrane</keyword>
<keyword evidence="6" id="KW-0418">Kinase</keyword>
<dbReference type="InterPro" id="IPR011009">
    <property type="entry name" value="Kinase-like_dom_sf"/>
</dbReference>
<evidence type="ECO:0000256" key="9">
    <source>
        <dbReference type="SAM" id="MobiDB-lite"/>
    </source>
</evidence>
<dbReference type="Pfam" id="PF00069">
    <property type="entry name" value="Pkinase"/>
    <property type="match status" value="1"/>
</dbReference>
<dbReference type="PROSITE" id="PS51125">
    <property type="entry name" value="NHL"/>
    <property type="match status" value="3"/>
</dbReference>
<feature type="region of interest" description="Disordered" evidence="9">
    <location>
        <begin position="276"/>
        <end position="348"/>
    </location>
</feature>
<dbReference type="Proteomes" id="UP000465240">
    <property type="component" value="Unassembled WGS sequence"/>
</dbReference>
<evidence type="ECO:0000256" key="4">
    <source>
        <dbReference type="ARBA" id="ARBA00022737"/>
    </source>
</evidence>
<comment type="caution">
    <text evidence="12">The sequence shown here is derived from an EMBL/GenBank/DDBJ whole genome shotgun (WGS) entry which is preliminary data.</text>
</comment>
<dbReference type="InterPro" id="IPR001258">
    <property type="entry name" value="NHL_repeat"/>
</dbReference>
<dbReference type="EC" id="2.7.11.1" evidence="1"/>
<dbReference type="Gene3D" id="1.10.510.10">
    <property type="entry name" value="Transferase(Phosphotransferase) domain 1"/>
    <property type="match status" value="1"/>
</dbReference>
<dbReference type="InterPro" id="IPR008271">
    <property type="entry name" value="Ser/Thr_kinase_AS"/>
</dbReference>